<evidence type="ECO:0000256" key="2">
    <source>
        <dbReference type="ARBA" id="ARBA00016337"/>
    </source>
</evidence>
<comment type="function">
    <text evidence="12">Flavin transferase that catalyzes the transfer of the FMN moiety of FAD and its covalent binding to the hydroxyl group of a threonine residue in a target flavoprotein.</text>
</comment>
<dbReference type="Gene3D" id="3.10.520.10">
    <property type="entry name" value="ApbE-like domains"/>
    <property type="match status" value="1"/>
</dbReference>
<keyword evidence="4 10" id="KW-0808">Transferase</keyword>
<evidence type="ECO:0000256" key="9">
    <source>
        <dbReference type="ARBA" id="ARBA00048540"/>
    </source>
</evidence>
<evidence type="ECO:0000256" key="10">
    <source>
        <dbReference type="PIRNR" id="PIRNR006268"/>
    </source>
</evidence>
<keyword evidence="3 10" id="KW-0285">Flavoprotein</keyword>
<keyword evidence="12" id="KW-1003">Cell membrane</keyword>
<comment type="caution">
    <text evidence="13">The sequence shown here is derived from an EMBL/GenBank/DDBJ whole genome shotgun (WGS) entry which is preliminary data.</text>
</comment>
<keyword evidence="12" id="KW-0732">Signal</keyword>
<dbReference type="InterPro" id="IPR024932">
    <property type="entry name" value="ApbE"/>
</dbReference>
<protein>
    <recommendedName>
        <fullName evidence="2 10">FAD:protein FMN transferase</fullName>
        <ecNumber evidence="1 10">2.7.1.180</ecNumber>
    </recommendedName>
    <alternativeName>
        <fullName evidence="8 10">Flavin transferase</fullName>
    </alternativeName>
</protein>
<dbReference type="EC" id="2.7.1.180" evidence="1 10"/>
<evidence type="ECO:0000256" key="4">
    <source>
        <dbReference type="ARBA" id="ARBA00022679"/>
    </source>
</evidence>
<dbReference type="GO" id="GO:0016740">
    <property type="term" value="F:transferase activity"/>
    <property type="evidence" value="ECO:0007669"/>
    <property type="project" value="UniProtKB-UniRule"/>
</dbReference>
<evidence type="ECO:0000256" key="12">
    <source>
        <dbReference type="RuleBase" id="RU363002"/>
    </source>
</evidence>
<dbReference type="SUPFAM" id="SSF143631">
    <property type="entry name" value="ApbE-like"/>
    <property type="match status" value="1"/>
</dbReference>
<keyword evidence="12" id="KW-0997">Cell inner membrane</keyword>
<evidence type="ECO:0000256" key="7">
    <source>
        <dbReference type="ARBA" id="ARBA00022842"/>
    </source>
</evidence>
<comment type="catalytic activity">
    <reaction evidence="9 10 12">
        <text>L-threonyl-[protein] + FAD = FMN-L-threonyl-[protein] + AMP + H(+)</text>
        <dbReference type="Rhea" id="RHEA:36847"/>
        <dbReference type="Rhea" id="RHEA-COMP:11060"/>
        <dbReference type="Rhea" id="RHEA-COMP:11061"/>
        <dbReference type="ChEBI" id="CHEBI:15378"/>
        <dbReference type="ChEBI" id="CHEBI:30013"/>
        <dbReference type="ChEBI" id="CHEBI:57692"/>
        <dbReference type="ChEBI" id="CHEBI:74257"/>
        <dbReference type="ChEBI" id="CHEBI:456215"/>
        <dbReference type="EC" id="2.7.1.180"/>
    </reaction>
</comment>
<keyword evidence="12" id="KW-0449">Lipoprotein</keyword>
<accession>A0A9D1JUD5</accession>
<dbReference type="AlphaFoldDB" id="A0A9D1JUD5"/>
<keyword evidence="5 10" id="KW-0479">Metal-binding</keyword>
<comment type="subcellular location">
    <subcellularLocation>
        <location evidence="12">Cell inner membrane</location>
        <topology evidence="12">Lipid-anchor</topology>
        <orientation evidence="12">Periplasmic side</orientation>
    </subcellularLocation>
</comment>
<name>A0A9D1JUD5_9FIRM</name>
<dbReference type="Proteomes" id="UP000824001">
    <property type="component" value="Unassembled WGS sequence"/>
</dbReference>
<dbReference type="PANTHER" id="PTHR30040:SF2">
    <property type="entry name" value="FAD:PROTEIN FMN TRANSFERASE"/>
    <property type="match status" value="1"/>
</dbReference>
<dbReference type="EMBL" id="DVJK01000016">
    <property type="protein sequence ID" value="HIS66022.1"/>
    <property type="molecule type" value="Genomic_DNA"/>
</dbReference>
<evidence type="ECO:0000256" key="5">
    <source>
        <dbReference type="ARBA" id="ARBA00022723"/>
    </source>
</evidence>
<evidence type="ECO:0000256" key="11">
    <source>
        <dbReference type="PIRSR" id="PIRSR006268-2"/>
    </source>
</evidence>
<dbReference type="InterPro" id="IPR003374">
    <property type="entry name" value="ApbE-like_sf"/>
</dbReference>
<evidence type="ECO:0000313" key="14">
    <source>
        <dbReference type="Proteomes" id="UP000824001"/>
    </source>
</evidence>
<comment type="cofactor">
    <cofactor evidence="11">
        <name>Mg(2+)</name>
        <dbReference type="ChEBI" id="CHEBI:18420"/>
    </cofactor>
    <cofactor evidence="11">
        <name>Mn(2+)</name>
        <dbReference type="ChEBI" id="CHEBI:29035"/>
    </cofactor>
    <text evidence="11">Magnesium. Can also use manganese.</text>
</comment>
<reference evidence="13" key="2">
    <citation type="journal article" date="2021" name="PeerJ">
        <title>Extensive microbial diversity within the chicken gut microbiome revealed by metagenomics and culture.</title>
        <authorList>
            <person name="Gilroy R."/>
            <person name="Ravi A."/>
            <person name="Getino M."/>
            <person name="Pursley I."/>
            <person name="Horton D.L."/>
            <person name="Alikhan N.F."/>
            <person name="Baker D."/>
            <person name="Gharbi K."/>
            <person name="Hall N."/>
            <person name="Watson M."/>
            <person name="Adriaenssens E.M."/>
            <person name="Foster-Nyarko E."/>
            <person name="Jarju S."/>
            <person name="Secka A."/>
            <person name="Antonio M."/>
            <person name="Oren A."/>
            <person name="Chaudhuri R.R."/>
            <person name="La Ragione R."/>
            <person name="Hildebrand F."/>
            <person name="Pallen M.J."/>
        </authorList>
    </citation>
    <scope>NUCLEOTIDE SEQUENCE</scope>
    <source>
        <strain evidence="13">ChiHjej10B9-9673</strain>
    </source>
</reference>
<dbReference type="GO" id="GO:0005886">
    <property type="term" value="C:plasma membrane"/>
    <property type="evidence" value="ECO:0007669"/>
    <property type="project" value="UniProtKB-SubCell"/>
</dbReference>
<evidence type="ECO:0000256" key="8">
    <source>
        <dbReference type="ARBA" id="ARBA00031306"/>
    </source>
</evidence>
<gene>
    <name evidence="13" type="ORF">IAC18_00530</name>
</gene>
<comment type="similarity">
    <text evidence="10 12">Belongs to the ApbE family.</text>
</comment>
<evidence type="ECO:0000256" key="6">
    <source>
        <dbReference type="ARBA" id="ARBA00022827"/>
    </source>
</evidence>
<feature type="chain" id="PRO_5039764228" description="FAD:protein FMN transferase" evidence="12">
    <location>
        <begin position="31"/>
        <end position="364"/>
    </location>
</feature>
<sequence>MPFKTLRRAAALLLAALLLGLAGCSEGTPAGPPASAEPSGAGAELTRYQAQFLELFDTVTTVIGYAETEEEFSETVNAFRDELREYHELYDIYNDYEGVNNIKTINDSAGGEPVKVDRRIIDLLLFCREMYEATEGRTNVMMGSVLSLWHDARELGINDPERAELPDMDELEAAKGHTGFDALVIDEENSTVQITDSEASLDVGAVAKGYATQRACESLPAGLLVSVGGNVCITGPKPADGSDWIIGVQDPDGGASDYILTLALSSGSMVSSGDYQRYYTVDGVTYCHIIDPDTLMPPALWRAVTVLCPDSGKADALSTALFCLSREEGEALLERFGAEALWIRPDGSTECTPGFEAQIEEYAN</sequence>
<proteinExistence type="inferred from homology"/>
<organism evidence="13 14">
    <name type="scientific">Candidatus Scatomorpha merdipullorum</name>
    <dbReference type="NCBI Taxonomy" id="2840927"/>
    <lineage>
        <taxon>Bacteria</taxon>
        <taxon>Bacillati</taxon>
        <taxon>Bacillota</taxon>
        <taxon>Clostridia</taxon>
        <taxon>Eubacteriales</taxon>
        <taxon>Candidatus Scatomorpha</taxon>
    </lineage>
</organism>
<keyword evidence="7 10" id="KW-0460">Magnesium</keyword>
<feature type="binding site" evidence="11">
    <location>
        <position position="319"/>
    </location>
    <ligand>
        <name>Mg(2+)</name>
        <dbReference type="ChEBI" id="CHEBI:18420"/>
    </ligand>
</feature>
<feature type="binding site" evidence="11">
    <location>
        <position position="315"/>
    </location>
    <ligand>
        <name>Mg(2+)</name>
        <dbReference type="ChEBI" id="CHEBI:18420"/>
    </ligand>
</feature>
<keyword evidence="6 10" id="KW-0274">FAD</keyword>
<reference evidence="13" key="1">
    <citation type="submission" date="2020-10" db="EMBL/GenBank/DDBJ databases">
        <authorList>
            <person name="Gilroy R."/>
        </authorList>
    </citation>
    <scope>NUCLEOTIDE SEQUENCE</scope>
    <source>
        <strain evidence="13">ChiHjej10B9-9673</strain>
    </source>
</reference>
<keyword evidence="12" id="KW-0472">Membrane</keyword>
<feature type="signal peptide" evidence="12">
    <location>
        <begin position="1"/>
        <end position="30"/>
    </location>
</feature>
<dbReference type="PROSITE" id="PS51257">
    <property type="entry name" value="PROKAR_LIPOPROTEIN"/>
    <property type="match status" value="1"/>
</dbReference>
<dbReference type="PANTHER" id="PTHR30040">
    <property type="entry name" value="THIAMINE BIOSYNTHESIS LIPOPROTEIN APBE"/>
    <property type="match status" value="1"/>
</dbReference>
<evidence type="ECO:0000313" key="13">
    <source>
        <dbReference type="EMBL" id="HIS66022.1"/>
    </source>
</evidence>
<feature type="binding site" evidence="11">
    <location>
        <position position="205"/>
    </location>
    <ligand>
        <name>Mg(2+)</name>
        <dbReference type="ChEBI" id="CHEBI:18420"/>
    </ligand>
</feature>
<evidence type="ECO:0000256" key="1">
    <source>
        <dbReference type="ARBA" id="ARBA00011955"/>
    </source>
</evidence>
<dbReference type="PIRSF" id="PIRSF006268">
    <property type="entry name" value="ApbE"/>
    <property type="match status" value="1"/>
</dbReference>
<evidence type="ECO:0000256" key="3">
    <source>
        <dbReference type="ARBA" id="ARBA00022630"/>
    </source>
</evidence>
<dbReference type="GO" id="GO:0046872">
    <property type="term" value="F:metal ion binding"/>
    <property type="evidence" value="ECO:0007669"/>
    <property type="project" value="UniProtKB-UniRule"/>
</dbReference>
<dbReference type="Pfam" id="PF02424">
    <property type="entry name" value="ApbE"/>
    <property type="match status" value="1"/>
</dbReference>